<sequence>MLQVDIIGVAQIKRRKSGSAGSGRRCSYKESSSILLLLRLRNNWTSAPRTSQLATILGGTKFLISITSHAPSHVGTTNPPLSLELPRTPTTAARLSSTAHGITTSATTALSISFSTRTSWALTTPQAASPTRMAWVVCL</sequence>
<evidence type="ECO:0000313" key="2">
    <source>
        <dbReference type="Proteomes" id="UP000799436"/>
    </source>
</evidence>
<protein>
    <submittedName>
        <fullName evidence="1">Uncharacterized protein</fullName>
    </submittedName>
</protein>
<dbReference type="AlphaFoldDB" id="A0A6G1LAG4"/>
<proteinExistence type="predicted"/>
<dbReference type="Proteomes" id="UP000799436">
    <property type="component" value="Unassembled WGS sequence"/>
</dbReference>
<name>A0A6G1LAG4_9PEZI</name>
<reference evidence="1" key="1">
    <citation type="journal article" date="2020" name="Stud. Mycol.">
        <title>101 Dothideomycetes genomes: a test case for predicting lifestyles and emergence of pathogens.</title>
        <authorList>
            <person name="Haridas S."/>
            <person name="Albert R."/>
            <person name="Binder M."/>
            <person name="Bloem J."/>
            <person name="Labutti K."/>
            <person name="Salamov A."/>
            <person name="Andreopoulos B."/>
            <person name="Baker S."/>
            <person name="Barry K."/>
            <person name="Bills G."/>
            <person name="Bluhm B."/>
            <person name="Cannon C."/>
            <person name="Castanera R."/>
            <person name="Culley D."/>
            <person name="Daum C."/>
            <person name="Ezra D."/>
            <person name="Gonzalez J."/>
            <person name="Henrissat B."/>
            <person name="Kuo A."/>
            <person name="Liang C."/>
            <person name="Lipzen A."/>
            <person name="Lutzoni F."/>
            <person name="Magnuson J."/>
            <person name="Mondo S."/>
            <person name="Nolan M."/>
            <person name="Ohm R."/>
            <person name="Pangilinan J."/>
            <person name="Park H.-J."/>
            <person name="Ramirez L."/>
            <person name="Alfaro M."/>
            <person name="Sun H."/>
            <person name="Tritt A."/>
            <person name="Yoshinaga Y."/>
            <person name="Zwiers L.-H."/>
            <person name="Turgeon B."/>
            <person name="Goodwin S."/>
            <person name="Spatafora J."/>
            <person name="Crous P."/>
            <person name="Grigoriev I."/>
        </authorList>
    </citation>
    <scope>NUCLEOTIDE SEQUENCE</scope>
    <source>
        <strain evidence="1">CBS 116005</strain>
    </source>
</reference>
<gene>
    <name evidence="1" type="ORF">EJ03DRAFT_84608</name>
</gene>
<evidence type="ECO:0000313" key="1">
    <source>
        <dbReference type="EMBL" id="KAF2769836.1"/>
    </source>
</evidence>
<organism evidence="1 2">
    <name type="scientific">Teratosphaeria nubilosa</name>
    <dbReference type="NCBI Taxonomy" id="161662"/>
    <lineage>
        <taxon>Eukaryota</taxon>
        <taxon>Fungi</taxon>
        <taxon>Dikarya</taxon>
        <taxon>Ascomycota</taxon>
        <taxon>Pezizomycotina</taxon>
        <taxon>Dothideomycetes</taxon>
        <taxon>Dothideomycetidae</taxon>
        <taxon>Mycosphaerellales</taxon>
        <taxon>Teratosphaeriaceae</taxon>
        <taxon>Teratosphaeria</taxon>
    </lineage>
</organism>
<accession>A0A6G1LAG4</accession>
<dbReference type="EMBL" id="ML995830">
    <property type="protein sequence ID" value="KAF2769836.1"/>
    <property type="molecule type" value="Genomic_DNA"/>
</dbReference>
<keyword evidence="2" id="KW-1185">Reference proteome</keyword>